<reference evidence="2 3" key="1">
    <citation type="journal article" date="2019" name="Microb. Pathog.">
        <title>Comparison of VITEK 2, MALDI-TOF MS, 16S rRNA gene sequencing, and whole-genome sequencing for identification of Roseomonas mucosa.</title>
        <authorList>
            <person name="Rudolph W.W."/>
            <person name="Gunzer F."/>
            <person name="Trauth M."/>
            <person name="Bunk B."/>
            <person name="Bigge R."/>
            <person name="Schrottner P."/>
        </authorList>
    </citation>
    <scope>NUCLEOTIDE SEQUENCE [LARGE SCALE GENOMIC DNA]</scope>
    <source>
        <strain evidence="2 3">DSM 103800</strain>
    </source>
</reference>
<feature type="transmembrane region" description="Helical" evidence="1">
    <location>
        <begin position="18"/>
        <end position="38"/>
    </location>
</feature>
<keyword evidence="1" id="KW-1133">Transmembrane helix</keyword>
<sequence>MSAAPMTASPVRTAPRPAWLDLALPLLGALLLAALYLWRYAADPAVPGGSTRFPEGWWGWWDQGHYLRSATALAQGSFDPAQHWYPLGYAVVAAPFVWLSRDHAFLAVDLLSLLGCYAGFLAFARRLAISLAWGSLIFVVSVASSRLLFAQWVLPWNTSPVAALLWLLLATIAAHFGCGGPARRRPLLIGFLAAAIPLFRPTEALLSILCLLAVVLHDLLASNRPSGSPSGSPSWAERGRGLLRLVLGGLLAVVPYALLHLRIYGLAPSDYMLHSQGLGFTVQGLGWKAYTLLVDPRPWFGEGEGLMRQAPYMALALGGLVVAWIHGAATRLLGLLLVAHSLLYLSYVDLLPVGLWRFNNVHYWKWAMPGFGLMAFLLLRDLLRWRRAPAFPLAPLALLASVPVLCLQLVPAETASATTPARMLSYEGPAPGFDESFFGQATLLDDGRTLRNVRDIRLIPYPGGLRVFSLRQPFLGTPAWEVPPPGITAPPRRYAAAWRLGQPCWMPRVFCSRENNNLLPPVPRR</sequence>
<dbReference type="RefSeq" id="WP_314284789.1">
    <property type="nucleotide sequence ID" value="NZ_JAVVDO010000053.1"/>
</dbReference>
<evidence type="ECO:0008006" key="4">
    <source>
        <dbReference type="Google" id="ProtNLM"/>
    </source>
</evidence>
<feature type="transmembrane region" description="Helical" evidence="1">
    <location>
        <begin position="335"/>
        <end position="356"/>
    </location>
</feature>
<organism evidence="2 3">
    <name type="scientific">Roseomonas gilardii</name>
    <dbReference type="NCBI Taxonomy" id="257708"/>
    <lineage>
        <taxon>Bacteria</taxon>
        <taxon>Pseudomonadati</taxon>
        <taxon>Pseudomonadota</taxon>
        <taxon>Alphaproteobacteria</taxon>
        <taxon>Acetobacterales</taxon>
        <taxon>Roseomonadaceae</taxon>
        <taxon>Roseomonas</taxon>
    </lineage>
</organism>
<feature type="transmembrane region" description="Helical" evidence="1">
    <location>
        <begin position="104"/>
        <end position="124"/>
    </location>
</feature>
<evidence type="ECO:0000313" key="3">
    <source>
        <dbReference type="Proteomes" id="UP001258945"/>
    </source>
</evidence>
<dbReference type="Proteomes" id="UP001258945">
    <property type="component" value="Unassembled WGS sequence"/>
</dbReference>
<dbReference type="EMBL" id="JAVVDO010000053">
    <property type="protein sequence ID" value="MDT8333407.1"/>
    <property type="molecule type" value="Genomic_DNA"/>
</dbReference>
<feature type="transmembrane region" description="Helical" evidence="1">
    <location>
        <begin position="391"/>
        <end position="410"/>
    </location>
</feature>
<gene>
    <name evidence="2" type="ORF">RQ831_20350</name>
</gene>
<feature type="transmembrane region" description="Helical" evidence="1">
    <location>
        <begin position="131"/>
        <end position="149"/>
    </location>
</feature>
<keyword evidence="1" id="KW-0812">Transmembrane</keyword>
<evidence type="ECO:0000313" key="2">
    <source>
        <dbReference type="EMBL" id="MDT8333407.1"/>
    </source>
</evidence>
<name>A0ABU3MKX9_9PROT</name>
<proteinExistence type="predicted"/>
<feature type="transmembrane region" description="Helical" evidence="1">
    <location>
        <begin position="362"/>
        <end position="379"/>
    </location>
</feature>
<protein>
    <recommendedName>
        <fullName evidence="4">Glycosyltransferase RgtA/B/C/D-like domain-containing protein</fullName>
    </recommendedName>
</protein>
<keyword evidence="1" id="KW-0472">Membrane</keyword>
<evidence type="ECO:0000256" key="1">
    <source>
        <dbReference type="SAM" id="Phobius"/>
    </source>
</evidence>
<accession>A0ABU3MKX9</accession>
<feature type="transmembrane region" description="Helical" evidence="1">
    <location>
        <begin position="241"/>
        <end position="259"/>
    </location>
</feature>
<feature type="transmembrane region" description="Helical" evidence="1">
    <location>
        <begin position="310"/>
        <end position="328"/>
    </location>
</feature>
<keyword evidence="3" id="KW-1185">Reference proteome</keyword>
<feature type="transmembrane region" description="Helical" evidence="1">
    <location>
        <begin position="161"/>
        <end position="182"/>
    </location>
</feature>
<comment type="caution">
    <text evidence="2">The sequence shown here is derived from an EMBL/GenBank/DDBJ whole genome shotgun (WGS) entry which is preliminary data.</text>
</comment>